<evidence type="ECO:0000256" key="6">
    <source>
        <dbReference type="SAM" id="MobiDB-lite"/>
    </source>
</evidence>
<evidence type="ECO:0000313" key="9">
    <source>
        <dbReference type="Proteomes" id="UP000070620"/>
    </source>
</evidence>
<evidence type="ECO:0000259" key="7">
    <source>
        <dbReference type="PROSITE" id="PS51755"/>
    </source>
</evidence>
<feature type="compositionally biased region" description="Pro residues" evidence="6">
    <location>
        <begin position="249"/>
        <end position="263"/>
    </location>
</feature>
<comment type="caution">
    <text evidence="8">The sequence shown here is derived from an EMBL/GenBank/DDBJ whole genome shotgun (WGS) entry which is preliminary data.</text>
</comment>
<dbReference type="Gene3D" id="3.40.50.300">
    <property type="entry name" value="P-loop containing nucleotide triphosphate hydrolases"/>
    <property type="match status" value="1"/>
</dbReference>
<proteinExistence type="inferred from homology"/>
<accession>A0A136PXB1</accession>
<dbReference type="Pfam" id="PF00931">
    <property type="entry name" value="NB-ARC"/>
    <property type="match status" value="1"/>
</dbReference>
<evidence type="ECO:0000256" key="3">
    <source>
        <dbReference type="ARBA" id="ARBA00023125"/>
    </source>
</evidence>
<feature type="domain" description="OmpR/PhoB-type" evidence="7">
    <location>
        <begin position="1"/>
        <end position="85"/>
    </location>
</feature>
<dbReference type="InterPro" id="IPR051677">
    <property type="entry name" value="AfsR-DnrI-RedD_regulator"/>
</dbReference>
<evidence type="ECO:0000256" key="4">
    <source>
        <dbReference type="ARBA" id="ARBA00023163"/>
    </source>
</evidence>
<dbReference type="Pfam" id="PF00486">
    <property type="entry name" value="Trans_reg_C"/>
    <property type="match status" value="1"/>
</dbReference>
<dbReference type="Pfam" id="PF03704">
    <property type="entry name" value="BTAD"/>
    <property type="match status" value="1"/>
</dbReference>
<dbReference type="GO" id="GO:0006355">
    <property type="term" value="P:regulation of DNA-templated transcription"/>
    <property type="evidence" value="ECO:0007669"/>
    <property type="project" value="InterPro"/>
</dbReference>
<dbReference type="Gene3D" id="1.10.10.10">
    <property type="entry name" value="Winged helix-like DNA-binding domain superfamily/Winged helix DNA-binding domain"/>
    <property type="match status" value="1"/>
</dbReference>
<keyword evidence="3 5" id="KW-0238">DNA-binding</keyword>
<gene>
    <name evidence="8" type="ORF">AWW66_05100</name>
</gene>
<dbReference type="SMART" id="SM00028">
    <property type="entry name" value="TPR"/>
    <property type="match status" value="5"/>
</dbReference>
<name>A0A136PXB1_9ACTN</name>
<dbReference type="InterPro" id="IPR016032">
    <property type="entry name" value="Sig_transdc_resp-reg_C-effctor"/>
</dbReference>
<dbReference type="SUPFAM" id="SSF46894">
    <property type="entry name" value="C-terminal effector domain of the bipartite response regulators"/>
    <property type="match status" value="1"/>
</dbReference>
<dbReference type="InterPro" id="IPR002182">
    <property type="entry name" value="NB-ARC"/>
</dbReference>
<dbReference type="InterPro" id="IPR019734">
    <property type="entry name" value="TPR_rpt"/>
</dbReference>
<evidence type="ECO:0000256" key="2">
    <source>
        <dbReference type="ARBA" id="ARBA00023015"/>
    </source>
</evidence>
<dbReference type="Proteomes" id="UP000070620">
    <property type="component" value="Unassembled WGS sequence"/>
</dbReference>
<dbReference type="InterPro" id="IPR001867">
    <property type="entry name" value="OmpR/PhoB-type_DNA-bd"/>
</dbReference>
<comment type="similarity">
    <text evidence="1">Belongs to the AfsR/DnrI/RedD regulatory family.</text>
</comment>
<dbReference type="SMART" id="SM00862">
    <property type="entry name" value="Trans_reg_C"/>
    <property type="match status" value="1"/>
</dbReference>
<feature type="DNA-binding region" description="OmpR/PhoB-type" evidence="5">
    <location>
        <begin position="1"/>
        <end position="85"/>
    </location>
</feature>
<dbReference type="Gene3D" id="1.25.40.10">
    <property type="entry name" value="Tetratricopeptide repeat domain"/>
    <property type="match status" value="2"/>
</dbReference>
<dbReference type="PANTHER" id="PTHR35807">
    <property type="entry name" value="TRANSCRIPTIONAL REGULATOR REDD-RELATED"/>
    <property type="match status" value="1"/>
</dbReference>
<dbReference type="PROSITE" id="PS51755">
    <property type="entry name" value="OMPR_PHOB"/>
    <property type="match status" value="1"/>
</dbReference>
<dbReference type="InterPro" id="IPR005158">
    <property type="entry name" value="BTAD"/>
</dbReference>
<dbReference type="GO" id="GO:0043531">
    <property type="term" value="F:ADP binding"/>
    <property type="evidence" value="ECO:0007669"/>
    <property type="project" value="InterPro"/>
</dbReference>
<organism evidence="8 9">
    <name type="scientific">Micromonospora rosaria</name>
    <dbReference type="NCBI Taxonomy" id="47874"/>
    <lineage>
        <taxon>Bacteria</taxon>
        <taxon>Bacillati</taxon>
        <taxon>Actinomycetota</taxon>
        <taxon>Actinomycetes</taxon>
        <taxon>Micromonosporales</taxon>
        <taxon>Micromonosporaceae</taxon>
        <taxon>Micromonospora</taxon>
    </lineage>
</organism>
<dbReference type="PRINTS" id="PR00364">
    <property type="entry name" value="DISEASERSIST"/>
</dbReference>
<dbReference type="SUPFAM" id="SSF48452">
    <property type="entry name" value="TPR-like"/>
    <property type="match status" value="2"/>
</dbReference>
<dbReference type="InterPro" id="IPR011990">
    <property type="entry name" value="TPR-like_helical_dom_sf"/>
</dbReference>
<dbReference type="GO" id="GO:0000160">
    <property type="term" value="P:phosphorelay signal transduction system"/>
    <property type="evidence" value="ECO:0007669"/>
    <property type="project" value="InterPro"/>
</dbReference>
<sequence length="1005" mass="110298">MELINGDRSLNLGGARQRIVLAVLGLNINRVVPVGQLIDAVWGNDPPTTARSQIQICISALRRLFEDVGRPQAISTRPPGYLLQLDTTDVDSLHFAALVAEARRQVDAGTKADAARTLRTALALWRGDPLSGVASDQVQRAATVLAEQRLAAVEERIQLDLELGAHQETVSELQGLVGEHPLRERLHTFLMLALYRCGRQADALKAARHARTVFADELGLDPSEELQRLERAILQRDPALGTTDERPPAVVPPPTPKWTPPPPRGGPMVVLPRQLPASITDFVGRERQLDRICRLLARDSDGDQVTGHGMPIVVISGMAGVGKSSLAIRAAHELSDQYPDGQLYADLRSWDRQDHTAKLLARFLRALGITGSAIPDGMEERGELYRSMLFGKRLLLVLDDVPPDIQLLPLLPGSSSCAVIITSRVRLTGLPGARLVDLELFDLAQSLEMLTALVGPDRVAASRDDAAELATLCGGLPLALRITGARLASRPHWRLGGLVHRLRDEAKRLDEFVHHGLELRSNMELAYRGLGAAAQRLLRLCSMMRAPDFPSWTAAALLDSSTFEAEDILEGLVDAQFVDTVQYPDAAPRYRLHDLIRVYAAEKLAETETDEERTAALSRVLSGWLALAEEAHRSTYGGNYTTLHGTAPRWIMDHADAVAYLGDPAHWWETERRALIVAVRQSADAGLAELCWDLALTSVSLFESKGYFDDWRECTTTAYGAAERAGNRVGMAAMRYSMGTLHMFQTRLADADACFGTALEIFTAEGVEYGGGLVLRNAAHIDRLRGDTASMLAKYARSLEIMRRAGDRIGEAHIMRSLAQHRMDDGDHRGAIDLLDQALTICRETGCLRVEAQVTHRFAEVYLATDQIELARQALHRVLRIVRDTGDRIGETHALYGLGLLRHREGRPDNATMILTHTLERARQLGERLVEARARYSLGEIALATGRLTAGVAHLRAARELFEQLGSTVWHERACSLLAEAALLSDDPPDDGAAPGLTRQIPLPA</sequence>
<evidence type="ECO:0000256" key="5">
    <source>
        <dbReference type="PROSITE-ProRule" id="PRU01091"/>
    </source>
</evidence>
<dbReference type="PANTHER" id="PTHR35807:SF1">
    <property type="entry name" value="TRANSCRIPTIONAL REGULATOR REDD"/>
    <property type="match status" value="1"/>
</dbReference>
<evidence type="ECO:0000313" key="8">
    <source>
        <dbReference type="EMBL" id="KXK63023.1"/>
    </source>
</evidence>
<protein>
    <recommendedName>
        <fullName evidence="7">OmpR/PhoB-type domain-containing protein</fullName>
    </recommendedName>
</protein>
<dbReference type="SMART" id="SM01043">
    <property type="entry name" value="BTAD"/>
    <property type="match status" value="1"/>
</dbReference>
<dbReference type="SUPFAM" id="SSF52540">
    <property type="entry name" value="P-loop containing nucleoside triphosphate hydrolases"/>
    <property type="match status" value="1"/>
</dbReference>
<dbReference type="GO" id="GO:0003677">
    <property type="term" value="F:DNA binding"/>
    <property type="evidence" value="ECO:0007669"/>
    <property type="project" value="UniProtKB-UniRule"/>
</dbReference>
<dbReference type="Pfam" id="PF13424">
    <property type="entry name" value="TPR_12"/>
    <property type="match status" value="2"/>
</dbReference>
<keyword evidence="4" id="KW-0804">Transcription</keyword>
<keyword evidence="2" id="KW-0805">Transcription regulation</keyword>
<dbReference type="AlphaFoldDB" id="A0A136PXB1"/>
<dbReference type="EMBL" id="LRQV01000010">
    <property type="protein sequence ID" value="KXK63023.1"/>
    <property type="molecule type" value="Genomic_DNA"/>
</dbReference>
<dbReference type="InterPro" id="IPR036388">
    <property type="entry name" value="WH-like_DNA-bd_sf"/>
</dbReference>
<dbReference type="InterPro" id="IPR027417">
    <property type="entry name" value="P-loop_NTPase"/>
</dbReference>
<reference evidence="8 9" key="1">
    <citation type="submission" date="2016-01" db="EMBL/GenBank/DDBJ databases">
        <title>Whole genome sequence and analysis of Micromonospora rosaria DSM 803, which can produce antibacterial substance rosamicin.</title>
        <authorList>
            <person name="Yang H."/>
            <person name="He X."/>
            <person name="Zhu D."/>
        </authorList>
    </citation>
    <scope>NUCLEOTIDE SEQUENCE [LARGE SCALE GENOMIC DNA]</scope>
    <source>
        <strain evidence="8 9">DSM 803</strain>
    </source>
</reference>
<evidence type="ECO:0000256" key="1">
    <source>
        <dbReference type="ARBA" id="ARBA00005820"/>
    </source>
</evidence>
<dbReference type="CDD" id="cd15831">
    <property type="entry name" value="BTAD"/>
    <property type="match status" value="1"/>
</dbReference>
<feature type="region of interest" description="Disordered" evidence="6">
    <location>
        <begin position="238"/>
        <end position="263"/>
    </location>
</feature>
<keyword evidence="9" id="KW-1185">Reference proteome</keyword>